<evidence type="ECO:0000256" key="4">
    <source>
        <dbReference type="ARBA" id="ARBA00022692"/>
    </source>
</evidence>
<protein>
    <submittedName>
        <fullName evidence="9">Membrane protein involved in aromatic hydrocarbon degradation</fullName>
    </submittedName>
</protein>
<keyword evidence="4" id="KW-0812">Transmembrane</keyword>
<reference evidence="9 10" key="1">
    <citation type="journal article" date="2013" name="PLoS ONE">
        <title>Genomic analysis of Melioribacter roseus, facultatively anaerobic organotrophic bacterium representing a novel deep lineage within Bacteriodetes/Chlorobi group.</title>
        <authorList>
            <person name="Kadnikov V.V."/>
            <person name="Mardanov A.V."/>
            <person name="Podosokorskaya O.A."/>
            <person name="Gavrilov S.N."/>
            <person name="Kublanov I.V."/>
            <person name="Beletsky A.V."/>
            <person name="Bonch-Osmolovskaya E.A."/>
            <person name="Ravin N.V."/>
        </authorList>
    </citation>
    <scope>NUCLEOTIDE SEQUENCE [LARGE SCALE GENOMIC DNA]</scope>
    <source>
        <strain evidence="10">JCM 17771 / P3M-2</strain>
    </source>
</reference>
<evidence type="ECO:0000313" key="9">
    <source>
        <dbReference type="EMBL" id="AFN75283.1"/>
    </source>
</evidence>
<organism evidence="9 10">
    <name type="scientific">Melioribacter roseus (strain DSM 23840 / JCM 17771 / VKM B-2668 / P3M-2)</name>
    <dbReference type="NCBI Taxonomy" id="1191523"/>
    <lineage>
        <taxon>Bacteria</taxon>
        <taxon>Pseudomonadati</taxon>
        <taxon>Ignavibacteriota</taxon>
        <taxon>Ignavibacteria</taxon>
        <taxon>Ignavibacteriales</taxon>
        <taxon>Melioribacteraceae</taxon>
        <taxon>Melioribacter</taxon>
    </lineage>
</organism>
<dbReference type="GO" id="GO:0009279">
    <property type="term" value="C:cell outer membrane"/>
    <property type="evidence" value="ECO:0007669"/>
    <property type="project" value="UniProtKB-SubCell"/>
</dbReference>
<sequence>MYKKILVLVALSLLTCGISVAQNYNDALRLSEADIISGARSLSMGNAYTALSDDFSAALFNPAGFALIKKSQFNGSLNYNLFDNKSEFFNNTDSYSNGATRLNQFGVVFPFPTYRGSFVLALGYNQFKDYNYTVRFDGYNSGNNSMIQDLTSYNDDIAYLLGLSYPVYDNGDNYLYDETRVNGGLNQSGKILQEGKQHNWSLSAALEIQKDLFLGITLNIVGGDFRRDRQYWEEDLQDNYPAGFLLDPAEPATSDFQTFYLNDIIKWDISAWNLNLGLLSKVNKNLTMGFAVKTPRKYTIKESYFVDAYSDFGSGTSFYLDPPIENRLEYEITTPYEFSAGAAFNKNGLTLAADVKLIDYSQIEFKSGLNRIDIENNNRDIQEFFGTVYNLNFGLEYKIPATNVALRGGFILMPSPYKDDPSDYDKKYVTLGLGYDSRNISIDLAYAMGWWKDIGDNYGSNVSRIYQDVSRNNFVLGLKYNF</sequence>
<keyword evidence="7" id="KW-0998">Cell outer membrane</keyword>
<keyword evidence="3" id="KW-1134">Transmembrane beta strand</keyword>
<gene>
    <name evidence="9" type="ordered locus">MROS_2052</name>
</gene>
<dbReference type="InterPro" id="IPR005017">
    <property type="entry name" value="OMPP1/FadL/TodX"/>
</dbReference>
<dbReference type="Pfam" id="PF03349">
    <property type="entry name" value="Toluene_X"/>
    <property type="match status" value="1"/>
</dbReference>
<feature type="chain" id="PRO_5003707589" evidence="8">
    <location>
        <begin position="22"/>
        <end position="482"/>
    </location>
</feature>
<dbReference type="OrthoDB" id="9765571at2"/>
<name>I7A224_MELRP</name>
<dbReference type="PANTHER" id="PTHR35093">
    <property type="entry name" value="OUTER MEMBRANE PROTEIN NMB0088-RELATED"/>
    <property type="match status" value="1"/>
</dbReference>
<dbReference type="eggNOG" id="COG2067">
    <property type="taxonomic scope" value="Bacteria"/>
</dbReference>
<dbReference type="RefSeq" id="WP_014856715.1">
    <property type="nucleotide sequence ID" value="NC_018178.1"/>
</dbReference>
<accession>I7A224</accession>
<dbReference type="EMBL" id="CP003557">
    <property type="protein sequence ID" value="AFN75283.1"/>
    <property type="molecule type" value="Genomic_DNA"/>
</dbReference>
<dbReference type="Gene3D" id="2.40.160.60">
    <property type="entry name" value="Outer membrane protein transport protein (OMPP1/FadL/TodX)"/>
    <property type="match status" value="1"/>
</dbReference>
<dbReference type="AlphaFoldDB" id="I7A224"/>
<evidence type="ECO:0000256" key="3">
    <source>
        <dbReference type="ARBA" id="ARBA00022452"/>
    </source>
</evidence>
<keyword evidence="6" id="KW-0472">Membrane</keyword>
<dbReference type="GO" id="GO:0015483">
    <property type="term" value="F:long-chain fatty acid transporting porin activity"/>
    <property type="evidence" value="ECO:0007669"/>
    <property type="project" value="TreeGrafter"/>
</dbReference>
<evidence type="ECO:0000256" key="8">
    <source>
        <dbReference type="SAM" id="SignalP"/>
    </source>
</evidence>
<comment type="similarity">
    <text evidence="2">Belongs to the OmpP1/FadL family.</text>
</comment>
<proteinExistence type="inferred from homology"/>
<evidence type="ECO:0000256" key="2">
    <source>
        <dbReference type="ARBA" id="ARBA00008163"/>
    </source>
</evidence>
<dbReference type="KEGG" id="mro:MROS_2052"/>
<dbReference type="SUPFAM" id="SSF56935">
    <property type="entry name" value="Porins"/>
    <property type="match status" value="1"/>
</dbReference>
<evidence type="ECO:0000256" key="7">
    <source>
        <dbReference type="ARBA" id="ARBA00023237"/>
    </source>
</evidence>
<evidence type="ECO:0000256" key="5">
    <source>
        <dbReference type="ARBA" id="ARBA00022729"/>
    </source>
</evidence>
<evidence type="ECO:0000313" key="10">
    <source>
        <dbReference type="Proteomes" id="UP000009011"/>
    </source>
</evidence>
<dbReference type="HOGENOM" id="CLU_034649_0_0_10"/>
<keyword evidence="5 8" id="KW-0732">Signal</keyword>
<keyword evidence="10" id="KW-1185">Reference proteome</keyword>
<dbReference type="PANTHER" id="PTHR35093:SF8">
    <property type="entry name" value="OUTER MEMBRANE PROTEIN NMB0088-RELATED"/>
    <property type="match status" value="1"/>
</dbReference>
<evidence type="ECO:0000256" key="1">
    <source>
        <dbReference type="ARBA" id="ARBA00004571"/>
    </source>
</evidence>
<feature type="signal peptide" evidence="8">
    <location>
        <begin position="1"/>
        <end position="21"/>
    </location>
</feature>
<dbReference type="Proteomes" id="UP000009011">
    <property type="component" value="Chromosome"/>
</dbReference>
<dbReference type="STRING" id="1191523.MROS_2052"/>
<comment type="subcellular location">
    <subcellularLocation>
        <location evidence="1">Cell outer membrane</location>
        <topology evidence="1">Multi-pass membrane protein</topology>
    </subcellularLocation>
</comment>
<evidence type="ECO:0000256" key="6">
    <source>
        <dbReference type="ARBA" id="ARBA00023136"/>
    </source>
</evidence>